<keyword evidence="1" id="KW-0560">Oxidoreductase</keyword>
<feature type="transmembrane region" description="Helical" evidence="4">
    <location>
        <begin position="6"/>
        <end position="24"/>
    </location>
</feature>
<evidence type="ECO:0000313" key="6">
    <source>
        <dbReference type="EMBL" id="CAI4216701.1"/>
    </source>
</evidence>
<sequence length="505" mass="54407">MPETIPTVIGGGAVAFAALALWLAHINRYMGTTPPEALAFTPHRWTKKEITDTYDRIKNGGLDWTPHLPPKLDRRYIVVGGSGPVASSGLVGTTLVLQLLARGQDPAAVRIIDFRGPSHDELLSGPGAEVDVALADITSPEAIAAAYAKPWADHVRDLPLTVFHIAAVIRPSERHPLVYDRCAHVNVHGTANSLAAARAAGADIFVATSSSSVGQLPINFFIAPWESEPRHFTQVMTEDDFAKPVRAPDQYFGNYAHTKAVAERLVCDANEFPAGVEGAALAKPGGFRTGIVRPGSPIYGGPQDAVLGLLLASKDPSPTFTAPWIQNWVSNRNVAMAHLLYEQRLLSPTLAPSPPAPSLSPTMAPVLFEDYYTLARTTVAENPPVLQYPPPVLLLVLAQLIEWYCILLWRIPLLKLVFSEPGFLCTGSSLLASQPQPTSSLMIPPLGSHPSRAASDINPCAQRWRACAYKYTITEKPKLGSDTFKNPLPLNSSAVQRASSPKAKS</sequence>
<organism evidence="6 7">
    <name type="scientific">Parascedosporium putredinis</name>
    <dbReference type="NCBI Taxonomy" id="1442378"/>
    <lineage>
        <taxon>Eukaryota</taxon>
        <taxon>Fungi</taxon>
        <taxon>Dikarya</taxon>
        <taxon>Ascomycota</taxon>
        <taxon>Pezizomycotina</taxon>
        <taxon>Sordariomycetes</taxon>
        <taxon>Hypocreomycetidae</taxon>
        <taxon>Microascales</taxon>
        <taxon>Microascaceae</taxon>
        <taxon>Parascedosporium</taxon>
    </lineage>
</organism>
<dbReference type="AlphaFoldDB" id="A0A9P1MCI1"/>
<evidence type="ECO:0000259" key="5">
    <source>
        <dbReference type="Pfam" id="PF01073"/>
    </source>
</evidence>
<comment type="caution">
    <text evidence="6">The sequence shown here is derived from an EMBL/GenBank/DDBJ whole genome shotgun (WGS) entry which is preliminary data.</text>
</comment>
<evidence type="ECO:0000256" key="3">
    <source>
        <dbReference type="SAM" id="MobiDB-lite"/>
    </source>
</evidence>
<dbReference type="InterPro" id="IPR050425">
    <property type="entry name" value="NAD(P)_dehydrat-like"/>
</dbReference>
<evidence type="ECO:0000256" key="2">
    <source>
        <dbReference type="ARBA" id="ARBA00023445"/>
    </source>
</evidence>
<dbReference type="Pfam" id="PF01073">
    <property type="entry name" value="3Beta_HSD"/>
    <property type="match status" value="1"/>
</dbReference>
<evidence type="ECO:0000313" key="7">
    <source>
        <dbReference type="Proteomes" id="UP000838763"/>
    </source>
</evidence>
<dbReference type="SUPFAM" id="SSF51735">
    <property type="entry name" value="NAD(P)-binding Rossmann-fold domains"/>
    <property type="match status" value="1"/>
</dbReference>
<gene>
    <name evidence="6" type="ORF">PPNO1_LOCUS6350</name>
</gene>
<name>A0A9P1MCI1_9PEZI</name>
<keyword evidence="4" id="KW-1133">Transmembrane helix</keyword>
<proteinExistence type="inferred from homology"/>
<dbReference type="EMBL" id="CALLCH030000015">
    <property type="protein sequence ID" value="CAI4216701.1"/>
    <property type="molecule type" value="Genomic_DNA"/>
</dbReference>
<dbReference type="Gene3D" id="3.40.50.720">
    <property type="entry name" value="NAD(P)-binding Rossmann-like Domain"/>
    <property type="match status" value="1"/>
</dbReference>
<feature type="region of interest" description="Disordered" evidence="3">
    <location>
        <begin position="478"/>
        <end position="505"/>
    </location>
</feature>
<dbReference type="Proteomes" id="UP000838763">
    <property type="component" value="Unassembled WGS sequence"/>
</dbReference>
<feature type="domain" description="3-beta hydroxysteroid dehydrogenase/isomerase" evidence="5">
    <location>
        <begin position="87"/>
        <end position="349"/>
    </location>
</feature>
<dbReference type="InterPro" id="IPR002225">
    <property type="entry name" value="3Beta_OHSteriod_DH/Estase"/>
</dbReference>
<dbReference type="PANTHER" id="PTHR10366:SF447">
    <property type="entry name" value="HYDROXYSTEROID DEHYDROGENASE_ISOMERASE FAMILY PROTEIN, PUTATIVE (AFU_ORTHOLOGUE AFUA_1G06450)-RELATED"/>
    <property type="match status" value="1"/>
</dbReference>
<feature type="compositionally biased region" description="Polar residues" evidence="3">
    <location>
        <begin position="489"/>
        <end position="499"/>
    </location>
</feature>
<evidence type="ECO:0000256" key="1">
    <source>
        <dbReference type="ARBA" id="ARBA00023002"/>
    </source>
</evidence>
<dbReference type="InterPro" id="IPR036291">
    <property type="entry name" value="NAD(P)-bd_dom_sf"/>
</dbReference>
<dbReference type="GO" id="GO:0000252">
    <property type="term" value="F:3-beta-hydroxysteroid dehydrogenase [NAD(P)+]/C4-decarboxylase activity"/>
    <property type="evidence" value="ECO:0007669"/>
    <property type="project" value="TreeGrafter"/>
</dbReference>
<dbReference type="PANTHER" id="PTHR10366">
    <property type="entry name" value="NAD DEPENDENT EPIMERASE/DEHYDRATASE"/>
    <property type="match status" value="1"/>
</dbReference>
<protein>
    <recommendedName>
        <fullName evidence="5">3-beta hydroxysteroid dehydrogenase/isomerase domain-containing protein</fullName>
    </recommendedName>
</protein>
<accession>A0A9P1MCI1</accession>
<dbReference type="OrthoDB" id="10058185at2759"/>
<dbReference type="GO" id="GO:0006696">
    <property type="term" value="P:ergosterol biosynthetic process"/>
    <property type="evidence" value="ECO:0007669"/>
    <property type="project" value="TreeGrafter"/>
</dbReference>
<comment type="similarity">
    <text evidence="2">Belongs to the NAD(P)-dependent epimerase/dehydratase family. Dihydroflavonol-4-reductase subfamily.</text>
</comment>
<evidence type="ECO:0000256" key="4">
    <source>
        <dbReference type="SAM" id="Phobius"/>
    </source>
</evidence>
<keyword evidence="7" id="KW-1185">Reference proteome</keyword>
<reference evidence="6" key="1">
    <citation type="submission" date="2022-11" db="EMBL/GenBank/DDBJ databases">
        <authorList>
            <person name="Scott C."/>
            <person name="Bruce N."/>
        </authorList>
    </citation>
    <scope>NUCLEOTIDE SEQUENCE</scope>
</reference>
<dbReference type="GO" id="GO:0005783">
    <property type="term" value="C:endoplasmic reticulum"/>
    <property type="evidence" value="ECO:0007669"/>
    <property type="project" value="TreeGrafter"/>
</dbReference>
<keyword evidence="4" id="KW-0472">Membrane</keyword>
<keyword evidence="4" id="KW-0812">Transmembrane</keyword>